<protein>
    <submittedName>
        <fullName evidence="1">Uncharacterized protein</fullName>
    </submittedName>
</protein>
<reference evidence="1 2" key="1">
    <citation type="journal article" date="2014" name="BMC Genomics">
        <title>Comparison of environmental and isolate Sulfobacillus genomes reveals diverse carbon, sulfur, nitrogen, and hydrogen metabolisms.</title>
        <authorList>
            <person name="Justice N.B."/>
            <person name="Norman A."/>
            <person name="Brown C.T."/>
            <person name="Singh A."/>
            <person name="Thomas B.C."/>
            <person name="Banfield J.F."/>
        </authorList>
    </citation>
    <scope>NUCLEOTIDE SEQUENCE [LARGE SCALE GENOMIC DNA]</scope>
    <source>
        <strain evidence="1">AMDSBA4</strain>
    </source>
</reference>
<dbReference type="InterPro" id="IPR029044">
    <property type="entry name" value="Nucleotide-diphossugar_trans"/>
</dbReference>
<evidence type="ECO:0000313" key="1">
    <source>
        <dbReference type="EMBL" id="PSR34255.1"/>
    </source>
</evidence>
<evidence type="ECO:0000313" key="2">
    <source>
        <dbReference type="Proteomes" id="UP000242972"/>
    </source>
</evidence>
<sequence>MTWWGAVGLALALYGAMTLVEWLYQRLSFPASWNRVNFVSLVVRVKDQEATIERTMRELMSLWTEQQWAHSDVDVVISDAGSRDQTAVIVERLASRYPGFKVADPGMDESSVLSLCAYPVVIWIDYSKGHRSGSIVPTVHRLLAQNPIRSKNLSG</sequence>
<dbReference type="AlphaFoldDB" id="A0A2T2XIC3"/>
<gene>
    <name evidence="1" type="ORF">C7B46_05865</name>
</gene>
<organism evidence="1 2">
    <name type="scientific">Sulfobacillus benefaciens</name>
    <dbReference type="NCBI Taxonomy" id="453960"/>
    <lineage>
        <taxon>Bacteria</taxon>
        <taxon>Bacillati</taxon>
        <taxon>Bacillota</taxon>
        <taxon>Clostridia</taxon>
        <taxon>Eubacteriales</taxon>
        <taxon>Clostridiales Family XVII. Incertae Sedis</taxon>
        <taxon>Sulfobacillus</taxon>
    </lineage>
</organism>
<accession>A0A2T2XIC3</accession>
<dbReference type="SUPFAM" id="SSF53448">
    <property type="entry name" value="Nucleotide-diphospho-sugar transferases"/>
    <property type="match status" value="1"/>
</dbReference>
<dbReference type="EMBL" id="PXYW01000010">
    <property type="protein sequence ID" value="PSR34255.1"/>
    <property type="molecule type" value="Genomic_DNA"/>
</dbReference>
<proteinExistence type="predicted"/>
<comment type="caution">
    <text evidence="1">The sequence shown here is derived from an EMBL/GenBank/DDBJ whole genome shotgun (WGS) entry which is preliminary data.</text>
</comment>
<name>A0A2T2XIC3_9FIRM</name>
<dbReference type="Gene3D" id="3.90.550.10">
    <property type="entry name" value="Spore Coat Polysaccharide Biosynthesis Protein SpsA, Chain A"/>
    <property type="match status" value="1"/>
</dbReference>
<dbReference type="Proteomes" id="UP000242972">
    <property type="component" value="Unassembled WGS sequence"/>
</dbReference>